<protein>
    <submittedName>
        <fullName evidence="1">Uncharacterized protein</fullName>
    </submittedName>
</protein>
<keyword evidence="2" id="KW-1185">Reference proteome</keyword>
<dbReference type="EMBL" id="BTGU01000132">
    <property type="protein sequence ID" value="GMN62647.1"/>
    <property type="molecule type" value="Genomic_DNA"/>
</dbReference>
<dbReference type="Proteomes" id="UP001187192">
    <property type="component" value="Unassembled WGS sequence"/>
</dbReference>
<gene>
    <name evidence="1" type="ORF">TIFTF001_031724</name>
</gene>
<accession>A0AA88J5U4</accession>
<evidence type="ECO:0000313" key="1">
    <source>
        <dbReference type="EMBL" id="GMN62647.1"/>
    </source>
</evidence>
<name>A0AA88J5U4_FICCA</name>
<dbReference type="AlphaFoldDB" id="A0AA88J5U4"/>
<evidence type="ECO:0000313" key="2">
    <source>
        <dbReference type="Proteomes" id="UP001187192"/>
    </source>
</evidence>
<reference evidence="1" key="1">
    <citation type="submission" date="2023-07" db="EMBL/GenBank/DDBJ databases">
        <title>draft genome sequence of fig (Ficus carica).</title>
        <authorList>
            <person name="Takahashi T."/>
            <person name="Nishimura K."/>
        </authorList>
    </citation>
    <scope>NUCLEOTIDE SEQUENCE</scope>
</reference>
<dbReference type="Gramene" id="FCD_00023977-RA">
    <property type="protein sequence ID" value="FCD_00023977-RA:cds"/>
    <property type="gene ID" value="FCD_00023977"/>
</dbReference>
<proteinExistence type="predicted"/>
<sequence>MKINVGTIINAVILNVVRTNNVGLQFPSLLTELLEKVGINMMDNFICKTIRELDLNGIIRIWNNQPEEGEEGAGPSRG</sequence>
<organism evidence="1 2">
    <name type="scientific">Ficus carica</name>
    <name type="common">Common fig</name>
    <dbReference type="NCBI Taxonomy" id="3494"/>
    <lineage>
        <taxon>Eukaryota</taxon>
        <taxon>Viridiplantae</taxon>
        <taxon>Streptophyta</taxon>
        <taxon>Embryophyta</taxon>
        <taxon>Tracheophyta</taxon>
        <taxon>Spermatophyta</taxon>
        <taxon>Magnoliopsida</taxon>
        <taxon>eudicotyledons</taxon>
        <taxon>Gunneridae</taxon>
        <taxon>Pentapetalae</taxon>
        <taxon>rosids</taxon>
        <taxon>fabids</taxon>
        <taxon>Rosales</taxon>
        <taxon>Moraceae</taxon>
        <taxon>Ficeae</taxon>
        <taxon>Ficus</taxon>
    </lineage>
</organism>
<comment type="caution">
    <text evidence="1">The sequence shown here is derived from an EMBL/GenBank/DDBJ whole genome shotgun (WGS) entry which is preliminary data.</text>
</comment>